<feature type="transmembrane region" description="Helical" evidence="1">
    <location>
        <begin position="147"/>
        <end position="170"/>
    </location>
</feature>
<dbReference type="PATRIC" id="fig|29422.6.peg.2473"/>
<feature type="transmembrane region" description="Helical" evidence="1">
    <location>
        <begin position="190"/>
        <end position="210"/>
    </location>
</feature>
<dbReference type="OrthoDB" id="5653703at2"/>
<dbReference type="AlphaFoldDB" id="A0A0W0S3C4"/>
<feature type="transmembrane region" description="Helical" evidence="1">
    <location>
        <begin position="222"/>
        <end position="243"/>
    </location>
</feature>
<accession>A0A0W0S3C4</accession>
<evidence type="ECO:0000256" key="1">
    <source>
        <dbReference type="SAM" id="Phobius"/>
    </source>
</evidence>
<keyword evidence="1" id="KW-1133">Transmembrane helix</keyword>
<gene>
    <name evidence="2" type="ORF">Lbru_2323</name>
</gene>
<feature type="transmembrane region" description="Helical" evidence="1">
    <location>
        <begin position="249"/>
        <end position="269"/>
    </location>
</feature>
<dbReference type="RefSeq" id="WP_058442313.1">
    <property type="nucleotide sequence ID" value="NZ_CAAAHU010000018.1"/>
</dbReference>
<organism evidence="2 3">
    <name type="scientific">Legionella brunensis</name>
    <dbReference type="NCBI Taxonomy" id="29422"/>
    <lineage>
        <taxon>Bacteria</taxon>
        <taxon>Pseudomonadati</taxon>
        <taxon>Pseudomonadota</taxon>
        <taxon>Gammaproteobacteria</taxon>
        <taxon>Legionellales</taxon>
        <taxon>Legionellaceae</taxon>
        <taxon>Legionella</taxon>
    </lineage>
</organism>
<reference evidence="2 3" key="1">
    <citation type="submission" date="2015-11" db="EMBL/GenBank/DDBJ databases">
        <title>Genomic analysis of 38 Legionella species identifies large and diverse effector repertoires.</title>
        <authorList>
            <person name="Burstein D."/>
            <person name="Amaro F."/>
            <person name="Zusman T."/>
            <person name="Lifshitz Z."/>
            <person name="Cohen O."/>
            <person name="Gilbert J.A."/>
            <person name="Pupko T."/>
            <person name="Shuman H.A."/>
            <person name="Segal G."/>
        </authorList>
    </citation>
    <scope>NUCLEOTIDE SEQUENCE [LARGE SCALE GENOMIC DNA]</scope>
    <source>
        <strain evidence="2 3">ATCC 43878</strain>
    </source>
</reference>
<evidence type="ECO:0000313" key="2">
    <source>
        <dbReference type="EMBL" id="KTC78031.1"/>
    </source>
</evidence>
<feature type="transmembrane region" description="Helical" evidence="1">
    <location>
        <begin position="102"/>
        <end position="127"/>
    </location>
</feature>
<dbReference type="STRING" id="29422.Lbru_2323"/>
<keyword evidence="1" id="KW-0812">Transmembrane</keyword>
<proteinExistence type="predicted"/>
<dbReference type="EMBL" id="LNXV01000033">
    <property type="protein sequence ID" value="KTC78031.1"/>
    <property type="molecule type" value="Genomic_DNA"/>
</dbReference>
<comment type="caution">
    <text evidence="2">The sequence shown here is derived from an EMBL/GenBank/DDBJ whole genome shotgun (WGS) entry which is preliminary data.</text>
</comment>
<evidence type="ECO:0000313" key="3">
    <source>
        <dbReference type="Proteomes" id="UP000054742"/>
    </source>
</evidence>
<dbReference type="Proteomes" id="UP000054742">
    <property type="component" value="Unassembled WGS sequence"/>
</dbReference>
<feature type="transmembrane region" description="Helical" evidence="1">
    <location>
        <begin position="78"/>
        <end position="96"/>
    </location>
</feature>
<evidence type="ECO:0008006" key="4">
    <source>
        <dbReference type="Google" id="ProtNLM"/>
    </source>
</evidence>
<feature type="transmembrane region" description="Helical" evidence="1">
    <location>
        <begin position="48"/>
        <end position="66"/>
    </location>
</feature>
<keyword evidence="3" id="KW-1185">Reference proteome</keyword>
<name>A0A0W0S3C4_9GAMM</name>
<sequence>MRLLISAIFIVLASIFPLSSYLLSLSFFGAAHIFYELSYIYKHLGSRLPQAFIIIVMSILFFLLLIKTIAIFLPINYLLIIEISFALALVAVALYFKTHPITLLVLLVFAIGIIINPVILFLCLAFLHNLTPWGFLLVEQAASKAWLIFVVSPVIVFGLSLVIVIDPGFYSITQANSYLSHYLVPHGINTLTIAFFATAVYLQLIHYYYVIKVLPKFCKTPIKMNIGFISLFLLLGMGFLYDFHESKKFYSLIAMFHAYLEIPLLLYLLPPRNTDPLLKKIILEKRE</sequence>
<keyword evidence="1" id="KW-0472">Membrane</keyword>
<protein>
    <recommendedName>
        <fullName evidence="4">Transmembrane protein</fullName>
    </recommendedName>
</protein>